<feature type="region of interest" description="Disordered" evidence="1">
    <location>
        <begin position="37"/>
        <end position="65"/>
    </location>
</feature>
<evidence type="ECO:0000313" key="2">
    <source>
        <dbReference type="EMBL" id="AIC14563.1"/>
    </source>
</evidence>
<evidence type="ECO:0000313" key="3">
    <source>
        <dbReference type="Proteomes" id="UP000027093"/>
    </source>
</evidence>
<reference evidence="2 3" key="1">
    <citation type="journal article" date="2014" name="Int. J. Syst. Evol. Microbiol.">
        <title>Nitrososphaera viennensis gen. nov., sp. nov., an aerobic and mesophilic, ammonia-oxidizing archaeon from soil and a member of the archaeal phylum Thaumarchaeota.</title>
        <authorList>
            <person name="Stieglmeier M."/>
            <person name="Klingl A."/>
            <person name="Alves R.J."/>
            <person name="Rittmann S.K."/>
            <person name="Melcher M."/>
            <person name="Leisch N."/>
            <person name="Schleper C."/>
        </authorList>
    </citation>
    <scope>NUCLEOTIDE SEQUENCE [LARGE SCALE GENOMIC DNA]</scope>
    <source>
        <strain evidence="2">EN76</strain>
    </source>
</reference>
<dbReference type="EMBL" id="CP007536">
    <property type="protein sequence ID" value="AIC14563.1"/>
    <property type="molecule type" value="Genomic_DNA"/>
</dbReference>
<protein>
    <submittedName>
        <fullName evidence="2">Uncharacterized protein</fullName>
    </submittedName>
</protein>
<name>A0A060HG40_9ARCH</name>
<dbReference type="HOGENOM" id="CLU_2839491_0_0_2"/>
<keyword evidence="3" id="KW-1185">Reference proteome</keyword>
<sequence>MTGFFHDTHARALMNTHINFDSIMLLEILNANTRIAYKGGQGQGPDAKNSGQATLKQDSKDAQQG</sequence>
<dbReference type="Proteomes" id="UP000027093">
    <property type="component" value="Chromosome"/>
</dbReference>
<organism evidence="2 3">
    <name type="scientific">Nitrososphaera viennensis EN76</name>
    <dbReference type="NCBI Taxonomy" id="926571"/>
    <lineage>
        <taxon>Archaea</taxon>
        <taxon>Nitrososphaerota</taxon>
        <taxon>Nitrososphaeria</taxon>
        <taxon>Nitrososphaerales</taxon>
        <taxon>Nitrososphaeraceae</taxon>
        <taxon>Nitrososphaera</taxon>
    </lineage>
</organism>
<dbReference type="KEGG" id="nvn:NVIE_0376"/>
<accession>A0A060HG40</accession>
<proteinExistence type="predicted"/>
<gene>
    <name evidence="2" type="ORF">NVIE_0376</name>
</gene>
<dbReference type="STRING" id="926571.NVIE_0376"/>
<evidence type="ECO:0000256" key="1">
    <source>
        <dbReference type="SAM" id="MobiDB-lite"/>
    </source>
</evidence>
<dbReference type="AlphaFoldDB" id="A0A060HG40"/>